<reference evidence="1" key="2">
    <citation type="submission" date="2023-05" db="EMBL/GenBank/DDBJ databases">
        <authorList>
            <consortium name="Lawrence Berkeley National Laboratory"/>
            <person name="Steindorff A."/>
            <person name="Hensen N."/>
            <person name="Bonometti L."/>
            <person name="Westerberg I."/>
            <person name="Brannstrom I.O."/>
            <person name="Guillou S."/>
            <person name="Cros-Aarteil S."/>
            <person name="Calhoun S."/>
            <person name="Haridas S."/>
            <person name="Kuo A."/>
            <person name="Mondo S."/>
            <person name="Pangilinan J."/>
            <person name="Riley R."/>
            <person name="Labutti K."/>
            <person name="Andreopoulos B."/>
            <person name="Lipzen A."/>
            <person name="Chen C."/>
            <person name="Yanf M."/>
            <person name="Daum C."/>
            <person name="Ng V."/>
            <person name="Clum A."/>
            <person name="Ohm R."/>
            <person name="Martin F."/>
            <person name="Silar P."/>
            <person name="Natvig D."/>
            <person name="Lalanne C."/>
            <person name="Gautier V."/>
            <person name="Ament-Velasquez S.L."/>
            <person name="Kruys A."/>
            <person name="Hutchinson M.I."/>
            <person name="Powell A.J."/>
            <person name="Barry K."/>
            <person name="Miller A.N."/>
            <person name="Grigoriev I.V."/>
            <person name="Debuchy R."/>
            <person name="Gladieux P."/>
            <person name="Thoren M.H."/>
            <person name="Johannesson H."/>
        </authorList>
    </citation>
    <scope>NUCLEOTIDE SEQUENCE</scope>
    <source>
        <strain evidence="1">CBS 103.79</strain>
    </source>
</reference>
<reference evidence="1" key="1">
    <citation type="journal article" date="2023" name="Mol. Phylogenet. Evol.">
        <title>Genome-scale phylogeny and comparative genomics of the fungal order Sordariales.</title>
        <authorList>
            <person name="Hensen N."/>
            <person name="Bonometti L."/>
            <person name="Westerberg I."/>
            <person name="Brannstrom I.O."/>
            <person name="Guillou S."/>
            <person name="Cros-Aarteil S."/>
            <person name="Calhoun S."/>
            <person name="Haridas S."/>
            <person name="Kuo A."/>
            <person name="Mondo S."/>
            <person name="Pangilinan J."/>
            <person name="Riley R."/>
            <person name="LaButti K."/>
            <person name="Andreopoulos B."/>
            <person name="Lipzen A."/>
            <person name="Chen C."/>
            <person name="Yan M."/>
            <person name="Daum C."/>
            <person name="Ng V."/>
            <person name="Clum A."/>
            <person name="Steindorff A."/>
            <person name="Ohm R.A."/>
            <person name="Martin F."/>
            <person name="Silar P."/>
            <person name="Natvig D.O."/>
            <person name="Lalanne C."/>
            <person name="Gautier V."/>
            <person name="Ament-Velasquez S.L."/>
            <person name="Kruys A."/>
            <person name="Hutchinson M.I."/>
            <person name="Powell A.J."/>
            <person name="Barry K."/>
            <person name="Miller A.N."/>
            <person name="Grigoriev I.V."/>
            <person name="Debuchy R."/>
            <person name="Gladieux P."/>
            <person name="Hiltunen Thoren M."/>
            <person name="Johannesson H."/>
        </authorList>
    </citation>
    <scope>NUCLEOTIDE SEQUENCE</scope>
    <source>
        <strain evidence="1">CBS 103.79</strain>
    </source>
</reference>
<gene>
    <name evidence="1" type="ORF">C8A05DRAFT_47517</name>
</gene>
<protein>
    <submittedName>
        <fullName evidence="1">Uncharacterized protein</fullName>
    </submittedName>
</protein>
<keyword evidence="2" id="KW-1185">Reference proteome</keyword>
<dbReference type="Proteomes" id="UP001303889">
    <property type="component" value="Unassembled WGS sequence"/>
</dbReference>
<evidence type="ECO:0000313" key="1">
    <source>
        <dbReference type="EMBL" id="KAK3898067.1"/>
    </source>
</evidence>
<name>A0AAN6RNY4_9PEZI</name>
<sequence>MSMWSRKTGPKISCSNTALYRMYEYLVVSYTIGLRTEIELFYNQPTWSVAGIPDPQDPTPERYAILAVLPFFLTVAFSRLIKRGARPVVLETEPAWAGRVPPVERRLVIPDRFGEESEEETGGARFLEMNIVVGEPHILFV</sequence>
<proteinExistence type="predicted"/>
<organism evidence="1 2">
    <name type="scientific">Staphylotrichum tortipilum</name>
    <dbReference type="NCBI Taxonomy" id="2831512"/>
    <lineage>
        <taxon>Eukaryota</taxon>
        <taxon>Fungi</taxon>
        <taxon>Dikarya</taxon>
        <taxon>Ascomycota</taxon>
        <taxon>Pezizomycotina</taxon>
        <taxon>Sordariomycetes</taxon>
        <taxon>Sordariomycetidae</taxon>
        <taxon>Sordariales</taxon>
        <taxon>Chaetomiaceae</taxon>
        <taxon>Staphylotrichum</taxon>
    </lineage>
</organism>
<evidence type="ECO:0000313" key="2">
    <source>
        <dbReference type="Proteomes" id="UP001303889"/>
    </source>
</evidence>
<dbReference type="EMBL" id="MU856008">
    <property type="protein sequence ID" value="KAK3898067.1"/>
    <property type="molecule type" value="Genomic_DNA"/>
</dbReference>
<accession>A0AAN6RNY4</accession>
<dbReference type="AlphaFoldDB" id="A0AAN6RNY4"/>
<comment type="caution">
    <text evidence="1">The sequence shown here is derived from an EMBL/GenBank/DDBJ whole genome shotgun (WGS) entry which is preliminary data.</text>
</comment>